<organism evidence="1">
    <name type="scientific">bioreactor metagenome</name>
    <dbReference type="NCBI Taxonomy" id="1076179"/>
    <lineage>
        <taxon>unclassified sequences</taxon>
        <taxon>metagenomes</taxon>
        <taxon>ecological metagenomes</taxon>
    </lineage>
</organism>
<gene>
    <name evidence="1" type="ORF">SDC9_179039</name>
</gene>
<accession>A0A645GXN3</accession>
<evidence type="ECO:0000313" key="1">
    <source>
        <dbReference type="EMBL" id="MPN31565.1"/>
    </source>
</evidence>
<proteinExistence type="predicted"/>
<name>A0A645GXN3_9ZZZZ</name>
<protein>
    <submittedName>
        <fullName evidence="1">Uncharacterized protein</fullName>
    </submittedName>
</protein>
<reference evidence="1" key="1">
    <citation type="submission" date="2019-08" db="EMBL/GenBank/DDBJ databases">
        <authorList>
            <person name="Kucharzyk K."/>
            <person name="Murdoch R.W."/>
            <person name="Higgins S."/>
            <person name="Loffler F."/>
        </authorList>
    </citation>
    <scope>NUCLEOTIDE SEQUENCE</scope>
</reference>
<dbReference type="EMBL" id="VSSQ01083132">
    <property type="protein sequence ID" value="MPN31565.1"/>
    <property type="molecule type" value="Genomic_DNA"/>
</dbReference>
<comment type="caution">
    <text evidence="1">The sequence shown here is derived from an EMBL/GenBank/DDBJ whole genome shotgun (WGS) entry which is preliminary data.</text>
</comment>
<sequence length="73" mass="7846">MVEKANKQIAQAVKKAQNTPFDDVAELLAYVDGVVAEVVSYANAMGATVVCEYTAYVVDGQTVMIDPLRVIPL</sequence>
<dbReference type="AlphaFoldDB" id="A0A645GXN3"/>